<dbReference type="EMBL" id="SJPQ01000002">
    <property type="protein sequence ID" value="TWT89050.1"/>
    <property type="molecule type" value="Genomic_DNA"/>
</dbReference>
<comment type="caution">
    <text evidence="1">The sequence shown here is derived from an EMBL/GenBank/DDBJ whole genome shotgun (WGS) entry which is preliminary data.</text>
</comment>
<protein>
    <submittedName>
        <fullName evidence="1">Uncharacterized protein</fullName>
    </submittedName>
</protein>
<proteinExistence type="predicted"/>
<gene>
    <name evidence="1" type="ORF">Mal64_25420</name>
</gene>
<keyword evidence="2" id="KW-1185">Reference proteome</keyword>
<sequence>MAPVSSRPVGNQVVLHLKSGGWRGRTREGSPRASETRFVAHGGFRCAVRPRHPGGLVRIA</sequence>
<dbReference type="AlphaFoldDB" id="A0A5C5ZPB0"/>
<reference evidence="1 2" key="1">
    <citation type="submission" date="2019-02" db="EMBL/GenBank/DDBJ databases">
        <title>Deep-cultivation of Planctomycetes and their phenomic and genomic characterization uncovers novel biology.</title>
        <authorList>
            <person name="Wiegand S."/>
            <person name="Jogler M."/>
            <person name="Boedeker C."/>
            <person name="Pinto D."/>
            <person name="Vollmers J."/>
            <person name="Rivas-Marin E."/>
            <person name="Kohn T."/>
            <person name="Peeters S.H."/>
            <person name="Heuer A."/>
            <person name="Rast P."/>
            <person name="Oberbeckmann S."/>
            <person name="Bunk B."/>
            <person name="Jeske O."/>
            <person name="Meyerdierks A."/>
            <person name="Storesund J.E."/>
            <person name="Kallscheuer N."/>
            <person name="Luecker S."/>
            <person name="Lage O.M."/>
            <person name="Pohl T."/>
            <person name="Merkel B.J."/>
            <person name="Hornburger P."/>
            <person name="Mueller R.-W."/>
            <person name="Bruemmer F."/>
            <person name="Labrenz M."/>
            <person name="Spormann A.M."/>
            <person name="Op Den Camp H."/>
            <person name="Overmann J."/>
            <person name="Amann R."/>
            <person name="Jetten M.S.M."/>
            <person name="Mascher T."/>
            <person name="Medema M.H."/>
            <person name="Devos D.P."/>
            <person name="Kaster A.-K."/>
            <person name="Ovreas L."/>
            <person name="Rohde M."/>
            <person name="Galperin M.Y."/>
            <person name="Jogler C."/>
        </authorList>
    </citation>
    <scope>NUCLEOTIDE SEQUENCE [LARGE SCALE GENOMIC DNA]</scope>
    <source>
        <strain evidence="1 2">Mal64</strain>
    </source>
</reference>
<dbReference type="Proteomes" id="UP000315440">
    <property type="component" value="Unassembled WGS sequence"/>
</dbReference>
<name>A0A5C5ZPB0_9BACT</name>
<organism evidence="1 2">
    <name type="scientific">Pseudobythopirellula maris</name>
    <dbReference type="NCBI Taxonomy" id="2527991"/>
    <lineage>
        <taxon>Bacteria</taxon>
        <taxon>Pseudomonadati</taxon>
        <taxon>Planctomycetota</taxon>
        <taxon>Planctomycetia</taxon>
        <taxon>Pirellulales</taxon>
        <taxon>Lacipirellulaceae</taxon>
        <taxon>Pseudobythopirellula</taxon>
    </lineage>
</organism>
<evidence type="ECO:0000313" key="2">
    <source>
        <dbReference type="Proteomes" id="UP000315440"/>
    </source>
</evidence>
<evidence type="ECO:0000313" key="1">
    <source>
        <dbReference type="EMBL" id="TWT89050.1"/>
    </source>
</evidence>
<accession>A0A5C5ZPB0</accession>